<dbReference type="InterPro" id="IPR051227">
    <property type="entry name" value="CS_glycosyltransferase"/>
</dbReference>
<evidence type="ECO:0000256" key="9">
    <source>
        <dbReference type="RuleBase" id="RU364016"/>
    </source>
</evidence>
<keyword evidence="8" id="KW-0472">Membrane</keyword>
<dbReference type="EC" id="2.4.1.-" evidence="9"/>
<keyword evidence="6" id="KW-1133">Transmembrane helix</keyword>
<dbReference type="InterPro" id="IPR029044">
    <property type="entry name" value="Nucleotide-diphossugar_trans"/>
</dbReference>
<name>A0A1S3HLM5_LINAN</name>
<evidence type="ECO:0000256" key="7">
    <source>
        <dbReference type="ARBA" id="ARBA00023034"/>
    </source>
</evidence>
<dbReference type="InterPro" id="IPR008428">
    <property type="entry name" value="Chond_GalNAc"/>
</dbReference>
<dbReference type="AlphaFoldDB" id="A0A1S3HLM5"/>
<reference evidence="11" key="1">
    <citation type="submission" date="2025-08" db="UniProtKB">
        <authorList>
            <consortium name="RefSeq"/>
        </authorList>
    </citation>
    <scope>IDENTIFICATION</scope>
    <source>
        <tissue evidence="11">Gonads</tissue>
    </source>
</reference>
<dbReference type="SUPFAM" id="SSF53448">
    <property type="entry name" value="Nucleotide-diphospho-sugar transferases"/>
    <property type="match status" value="1"/>
</dbReference>
<dbReference type="OrthoDB" id="6111546at2759"/>
<proteinExistence type="inferred from homology"/>
<evidence type="ECO:0000313" key="10">
    <source>
        <dbReference type="Proteomes" id="UP000085678"/>
    </source>
</evidence>
<dbReference type="Gene3D" id="3.90.550.10">
    <property type="entry name" value="Spore Coat Polysaccharide Biosynthesis Protein SpsA, Chain A"/>
    <property type="match status" value="1"/>
</dbReference>
<comment type="subcellular location">
    <subcellularLocation>
        <location evidence="1 9">Golgi apparatus</location>
        <location evidence="1 9">Golgi stack membrane</location>
        <topology evidence="1 9">Single-pass type II membrane protein</topology>
    </subcellularLocation>
</comment>
<dbReference type="GO" id="GO:0047238">
    <property type="term" value="F:glucuronosyl-N-acetylgalactosaminyl-proteoglycan 4-beta-N-acetylgalactosaminyltransferase activity"/>
    <property type="evidence" value="ECO:0007669"/>
    <property type="project" value="TreeGrafter"/>
</dbReference>
<dbReference type="Proteomes" id="UP000085678">
    <property type="component" value="Unplaced"/>
</dbReference>
<evidence type="ECO:0000256" key="1">
    <source>
        <dbReference type="ARBA" id="ARBA00004447"/>
    </source>
</evidence>
<keyword evidence="10" id="KW-1185">Reference proteome</keyword>
<dbReference type="GO" id="GO:0032580">
    <property type="term" value="C:Golgi cisterna membrane"/>
    <property type="evidence" value="ECO:0007669"/>
    <property type="project" value="UniProtKB-SubCell"/>
</dbReference>
<keyword evidence="7 9" id="KW-0333">Golgi apparatus</keyword>
<keyword evidence="5 9" id="KW-0735">Signal-anchor</keyword>
<accession>A0A1S3HLM5</accession>
<comment type="similarity">
    <text evidence="2 9">Belongs to the chondroitin N-acetylgalactosaminyltransferase family.</text>
</comment>
<dbReference type="PANTHER" id="PTHR12369:SF11">
    <property type="entry name" value="HEXOSYLTRANSFERASE"/>
    <property type="match status" value="1"/>
</dbReference>
<dbReference type="STRING" id="7574.A0A1S3HLM5"/>
<dbReference type="GeneID" id="106155886"/>
<evidence type="ECO:0000256" key="5">
    <source>
        <dbReference type="ARBA" id="ARBA00022968"/>
    </source>
</evidence>
<evidence type="ECO:0000256" key="6">
    <source>
        <dbReference type="ARBA" id="ARBA00022989"/>
    </source>
</evidence>
<protein>
    <recommendedName>
        <fullName evidence="9">Hexosyltransferase</fullName>
        <ecNumber evidence="9">2.4.1.-</ecNumber>
    </recommendedName>
</protein>
<gene>
    <name evidence="11" type="primary">LOC106155886</name>
</gene>
<dbReference type="InParanoid" id="A0A1S3HLM5"/>
<evidence type="ECO:0000256" key="3">
    <source>
        <dbReference type="ARBA" id="ARBA00022679"/>
    </source>
</evidence>
<dbReference type="PANTHER" id="PTHR12369">
    <property type="entry name" value="CHONDROITIN SYNTHASE"/>
    <property type="match status" value="1"/>
</dbReference>
<evidence type="ECO:0000256" key="4">
    <source>
        <dbReference type="ARBA" id="ARBA00022692"/>
    </source>
</evidence>
<evidence type="ECO:0000256" key="8">
    <source>
        <dbReference type="ARBA" id="ARBA00023136"/>
    </source>
</evidence>
<keyword evidence="4" id="KW-0812">Transmembrane</keyword>
<evidence type="ECO:0000313" key="11">
    <source>
        <dbReference type="RefSeq" id="XP_013386366.1"/>
    </source>
</evidence>
<organism evidence="10 11">
    <name type="scientific">Lingula anatina</name>
    <name type="common">Brachiopod</name>
    <name type="synonym">Lingula unguis</name>
    <dbReference type="NCBI Taxonomy" id="7574"/>
    <lineage>
        <taxon>Eukaryota</taxon>
        <taxon>Metazoa</taxon>
        <taxon>Spiralia</taxon>
        <taxon>Lophotrochozoa</taxon>
        <taxon>Brachiopoda</taxon>
        <taxon>Linguliformea</taxon>
        <taxon>Lingulata</taxon>
        <taxon>Lingulida</taxon>
        <taxon>Linguloidea</taxon>
        <taxon>Lingulidae</taxon>
        <taxon>Lingula</taxon>
    </lineage>
</organism>
<evidence type="ECO:0000256" key="2">
    <source>
        <dbReference type="ARBA" id="ARBA00009239"/>
    </source>
</evidence>
<dbReference type="Pfam" id="PF05679">
    <property type="entry name" value="CHGN"/>
    <property type="match status" value="1"/>
</dbReference>
<dbReference type="KEGG" id="lak:106155886"/>
<dbReference type="RefSeq" id="XP_013386366.1">
    <property type="nucleotide sequence ID" value="XM_013530912.1"/>
</dbReference>
<sequence length="450" mass="52304">MCRRKMPRDILKLSGAFLLGFLTSYFMNYTVPCPGGGDLADLESKQEPEIKLCQNERNSVQLREAYKPSTLFDVIRYEYFTDRHIYGEFDSDPRIGFLGHHKGDLTHILEQLSSLYHGAKGYDWFLKKIIDGYRRFDPNRGEEYVLNVELRNTHDQSKKDVQRFEVVKPFSTAHLLNIKPYQSSETVHFILPISKVTNRLRTFLKSFEETFLKPKEEVHLLLVVMEFNFQAKEGDGVIVRNLVKDLRIRYPQHKVTMLQTKRPFSRALGIDLGTKQLPEEALMFFCDVDVTLKRDFLDRCRSTAVHGRQVYYPIVFSQYDPELAKGYSPVTKVKDLLDINKYTGHWITYGFGMVCLHQADYRRVGGFDLSITGWGGEDVDLYLKHVKSDLKVFRAMDPSLIHVYHSRSCDPNLTKEQLRMCIDSMAEGYGSKTQLAKMVLRNKMMPQNDE</sequence>
<keyword evidence="3 9" id="KW-0808">Transferase</keyword>